<comment type="caution">
    <text evidence="2">The sequence shown here is derived from an EMBL/GenBank/DDBJ whole genome shotgun (WGS) entry which is preliminary data.</text>
</comment>
<dbReference type="Proteomes" id="UP001207742">
    <property type="component" value="Unassembled WGS sequence"/>
</dbReference>
<sequence>MIKSFIPDPRFMFGKYTYTGCLTAISLLLSSLLHAQHKPTPGNGVSALAAPVPGAYSNTTINYIRVWEPAMPTTDSAAVVNASRPVREVRQSTQYFDGLGRPLQTVAKGMSNTGKDVVAPVVYDAMGREQYKYLPYVPKTGNVSDGKFKTDPFTAQQSFYADQILNPGAKNEAVYYSQTDFEASPLSRVLNTYAPGNSWAKTGGNHPVKQGYEVNTATDSVRIWNMQGSTPVTNAIYSTGALFKNITTDENGNQVVVYKDKDDLVMLKKVQLATTPGTAHMGWLCTYYVYDDLNNVRFVIPPLATEKITSTWNVASVAAELCFQYQYDGKNRMIVKKVPGADSTEMVYDVRDRLVFVRDGKLRAGNQWLVTFYDAINRPVETALYNSNTNRATLQTNMNAALTDGTTAYTFPGIKDLFVDKHDRNSYVATNSVTLDDGFDSGSGANVDVFIDSTLTGEMATVTVSNPLPGIPASALVPLTYTFYDHYNYAGVLAAALGDTSKPQVEGSAFAVPYGKALTQAKGLVTGTKVRILDTNQWLTTTTYYNDKIRVLQTISDNAAGGKETITYLYDFNGKVLSTYQRHSNPFSTATAKTTLLTKLTYDDASRLKTIKKRVNDTTDLERTIATNDYDELGQLKTKLLGINKNNPPLEQLSYEYNIRGWLRSINKEYLNNGSNGSHFGQELNYDNGFSNKNYNGNISGIRWKGWNDPLQRAYGYNYDLTSRLTQAYFSQQNSGSTQWEQNKVDFSVPWINYDANGNITKMAQKGMEGTNIVPLDQMAYTYLPNSNKLAAVYDTSGVSTALGDFKNGKNTGNDYDYDVNGNLVKDLNKSISSITYNHLNLPVLITMDNKGTIAYQYDAAGNKIKKTVTDRTGSAVKTTTTSYINGFVYQNDTLLFFGHEEGRVRLAYKTGQAPAYVYDYFVKDHLGNTRLVLTEQRDFSMYAATMETPAAAKEGQLFSNIDDTRAPKPVGYPAEDTAQNESVAKLAAKNGGKKIGPSIVLRVMAGDSIQIGAKAFYKSTGPQDKNTSELPAENMLAALVQAFGGTAPEAGAHDAATAGNQTPFNTNFYNKDYQRLKDKEPNRQNPDRPKAYLNFVLFDDQFNLVEENSGVKQVKAEPDQLQTLAVDQMPIRKSGFLYVYTSNETPQEVFFDNVVLGVVSGPVLEETHYYPFGLTMAGISSNALKGANYPENRMKYNGKELQRNEFGEGVGLELYDFNARILDQQIGRFSQIDPLADQRISLSSYNAMSNNPINRIDPDGQLDDWVGRNNADGTTTYHWDDNIKSEEQARAAGFDAYKAPGSIIDNAKIGERNGNDGKTSVYLGYSKNDISFTWPNSIVTPFQVGTEWLSGNGPRNRSFTNGDVFTEMLRQHENVENTRKTIIGNVGNGGELSGSSPYRLGGIKGVGLYLKDYSTLLTGGLTGNLAVTYLGSYDLKWTATPNYENNTIGVTFSVYNTSTMQSASRPPVLGYFPGWQATIGSRINTAFQTGWGSKTSQSFNWTETLLMQ</sequence>
<proteinExistence type="predicted"/>
<evidence type="ECO:0000313" key="2">
    <source>
        <dbReference type="EMBL" id="MCW3484012.1"/>
    </source>
</evidence>
<keyword evidence="3" id="KW-1185">Reference proteome</keyword>
<organism evidence="2 3">
    <name type="scientific">Chitinophaga nivalis</name>
    <dbReference type="NCBI Taxonomy" id="2991709"/>
    <lineage>
        <taxon>Bacteria</taxon>
        <taxon>Pseudomonadati</taxon>
        <taxon>Bacteroidota</taxon>
        <taxon>Chitinophagia</taxon>
        <taxon>Chitinophagales</taxon>
        <taxon>Chitinophagaceae</taxon>
        <taxon>Chitinophaga</taxon>
    </lineage>
</organism>
<dbReference type="PANTHER" id="PTHR32305:SF15">
    <property type="entry name" value="PROTEIN RHSA-RELATED"/>
    <property type="match status" value="1"/>
</dbReference>
<protein>
    <submittedName>
        <fullName evidence="2">DUF6443 domain-containing protein</fullName>
    </submittedName>
</protein>
<dbReference type="EMBL" id="JAPDNS010000001">
    <property type="protein sequence ID" value="MCW3484012.1"/>
    <property type="molecule type" value="Genomic_DNA"/>
</dbReference>
<dbReference type="RefSeq" id="WP_264729531.1">
    <property type="nucleotide sequence ID" value="NZ_JAPDNR010000001.1"/>
</dbReference>
<dbReference type="Gene3D" id="2.180.10.10">
    <property type="entry name" value="RHS repeat-associated core"/>
    <property type="match status" value="2"/>
</dbReference>
<dbReference type="InterPro" id="IPR022385">
    <property type="entry name" value="Rhs_assc_core"/>
</dbReference>
<dbReference type="Pfam" id="PF20041">
    <property type="entry name" value="DUF6443"/>
    <property type="match status" value="1"/>
</dbReference>
<name>A0ABT3IJ76_9BACT</name>
<accession>A0ABT3IJ76</accession>
<dbReference type="InterPro" id="IPR045619">
    <property type="entry name" value="DUF6443"/>
</dbReference>
<feature type="domain" description="DUF6443" evidence="1">
    <location>
        <begin position="79"/>
        <end position="213"/>
    </location>
</feature>
<evidence type="ECO:0000259" key="1">
    <source>
        <dbReference type="Pfam" id="PF20041"/>
    </source>
</evidence>
<dbReference type="PANTHER" id="PTHR32305">
    <property type="match status" value="1"/>
</dbReference>
<evidence type="ECO:0000313" key="3">
    <source>
        <dbReference type="Proteomes" id="UP001207742"/>
    </source>
</evidence>
<dbReference type="NCBIfam" id="TIGR03696">
    <property type="entry name" value="Rhs_assc_core"/>
    <property type="match status" value="1"/>
</dbReference>
<dbReference type="InterPro" id="IPR050708">
    <property type="entry name" value="T6SS_VgrG/RHS"/>
</dbReference>
<reference evidence="2 3" key="1">
    <citation type="submission" date="2022-10" db="EMBL/GenBank/DDBJ databases">
        <title>Chitinophaga nivalis PC15 sp. nov., isolated from Pyeongchang county, South Korea.</title>
        <authorList>
            <person name="Trinh H.N."/>
        </authorList>
    </citation>
    <scope>NUCLEOTIDE SEQUENCE [LARGE SCALE GENOMIC DNA]</scope>
    <source>
        <strain evidence="2 3">PC14</strain>
    </source>
</reference>
<gene>
    <name evidence="2" type="ORF">OL497_08915</name>
</gene>